<evidence type="ECO:0000256" key="5">
    <source>
        <dbReference type="RuleBase" id="RU003545"/>
    </source>
</evidence>
<dbReference type="NCBIfam" id="TIGR00517">
    <property type="entry name" value="acyl_carrier"/>
    <property type="match status" value="1"/>
</dbReference>
<dbReference type="GO" id="GO:0016020">
    <property type="term" value="C:membrane"/>
    <property type="evidence" value="ECO:0007669"/>
    <property type="project" value="GOC"/>
</dbReference>
<keyword evidence="3" id="KW-0275">Fatty acid biosynthesis</keyword>
<comment type="pathway">
    <text evidence="3 5">Lipid metabolism; fatty acid biosynthesis.</text>
</comment>
<protein>
    <recommendedName>
        <fullName evidence="3 4">Acyl carrier protein</fullName>
        <shortName evidence="3">ACP</shortName>
    </recommendedName>
</protein>
<reference evidence="7 8" key="1">
    <citation type="submission" date="2016-10" db="EMBL/GenBank/DDBJ databases">
        <title>Comparative genome analysis of multiple Pseudomonas spp. focuses on biocontrol and plant growth promoting traits.</title>
        <authorList>
            <person name="Tao X.-Y."/>
            <person name="Taylor C.G."/>
        </authorList>
    </citation>
    <scope>NUCLEOTIDE SEQUENCE [LARGE SCALE GENOMIC DNA]</scope>
    <source>
        <strain evidence="7 8">37A10</strain>
    </source>
</reference>
<organism evidence="7 8">
    <name type="scientific">Pseudomonas frederiksbergensis</name>
    <dbReference type="NCBI Taxonomy" id="104087"/>
    <lineage>
        <taxon>Bacteria</taxon>
        <taxon>Pseudomonadati</taxon>
        <taxon>Pseudomonadota</taxon>
        <taxon>Gammaproteobacteria</taxon>
        <taxon>Pseudomonadales</taxon>
        <taxon>Pseudomonadaceae</taxon>
        <taxon>Pseudomonas</taxon>
    </lineage>
</organism>
<evidence type="ECO:0000256" key="1">
    <source>
        <dbReference type="ARBA" id="ARBA00022450"/>
    </source>
</evidence>
<comment type="PTM">
    <text evidence="3">4'-phosphopantetheine is transferred from CoA to a specific serine of apo-ACP by AcpS. This modification is essential for activity because fatty acids are bound in thioester linkage to the sulfhydryl of the prosthetic group.</text>
</comment>
<dbReference type="PROSITE" id="PS50075">
    <property type="entry name" value="CARRIER"/>
    <property type="match status" value="1"/>
</dbReference>
<feature type="domain" description="Carrier" evidence="6">
    <location>
        <begin position="2"/>
        <end position="77"/>
    </location>
</feature>
<dbReference type="EMBL" id="MOBQ01000024">
    <property type="protein sequence ID" value="RON43382.1"/>
    <property type="molecule type" value="Genomic_DNA"/>
</dbReference>
<dbReference type="AlphaFoldDB" id="A0A423JZH5"/>
<keyword evidence="3" id="KW-0276">Fatty acid metabolism</keyword>
<dbReference type="SUPFAM" id="SSF47336">
    <property type="entry name" value="ACP-like"/>
    <property type="match status" value="1"/>
</dbReference>
<keyword evidence="3" id="KW-0963">Cytoplasm</keyword>
<dbReference type="InterPro" id="IPR003231">
    <property type="entry name" value="ACP"/>
</dbReference>
<keyword evidence="3" id="KW-0444">Lipid biosynthesis</keyword>
<dbReference type="GO" id="GO:0009245">
    <property type="term" value="P:lipid A biosynthetic process"/>
    <property type="evidence" value="ECO:0007669"/>
    <property type="project" value="TreeGrafter"/>
</dbReference>
<dbReference type="GO" id="GO:0000036">
    <property type="term" value="F:acyl carrier activity"/>
    <property type="evidence" value="ECO:0007669"/>
    <property type="project" value="UniProtKB-UniRule"/>
</dbReference>
<proteinExistence type="inferred from homology"/>
<comment type="function">
    <text evidence="3 5">Carrier of the growing fatty acid chain in fatty acid biosynthesis.</text>
</comment>
<dbReference type="PANTHER" id="PTHR20863:SF76">
    <property type="entry name" value="CARRIER DOMAIN-CONTAINING PROTEIN"/>
    <property type="match status" value="1"/>
</dbReference>
<dbReference type="NCBIfam" id="NF002148">
    <property type="entry name" value="PRK00982.1-2"/>
    <property type="match status" value="1"/>
</dbReference>
<gene>
    <name evidence="3" type="primary">acpP</name>
    <name evidence="7" type="ORF">BK666_20060</name>
</gene>
<dbReference type="Gene3D" id="1.10.1200.10">
    <property type="entry name" value="ACP-like"/>
    <property type="match status" value="1"/>
</dbReference>
<dbReference type="Proteomes" id="UP000285349">
    <property type="component" value="Unassembled WGS sequence"/>
</dbReference>
<evidence type="ECO:0000259" key="6">
    <source>
        <dbReference type="PROSITE" id="PS50075"/>
    </source>
</evidence>
<dbReference type="GO" id="GO:0005829">
    <property type="term" value="C:cytosol"/>
    <property type="evidence" value="ECO:0007669"/>
    <property type="project" value="TreeGrafter"/>
</dbReference>
<dbReference type="InterPro" id="IPR009081">
    <property type="entry name" value="PP-bd_ACP"/>
</dbReference>
<keyword evidence="1 3" id="KW-0596">Phosphopantetheine</keyword>
<comment type="caution">
    <text evidence="7">The sequence shown here is derived from an EMBL/GenBank/DDBJ whole genome shotgun (WGS) entry which is preliminary data.</text>
</comment>
<dbReference type="NCBIfam" id="NF002150">
    <property type="entry name" value="PRK00982.1-4"/>
    <property type="match status" value="1"/>
</dbReference>
<evidence type="ECO:0000313" key="8">
    <source>
        <dbReference type="Proteomes" id="UP000285349"/>
    </source>
</evidence>
<dbReference type="RefSeq" id="WP_123512446.1">
    <property type="nucleotide sequence ID" value="NZ_MOBQ01000024.1"/>
</dbReference>
<evidence type="ECO:0000313" key="7">
    <source>
        <dbReference type="EMBL" id="RON43382.1"/>
    </source>
</evidence>
<dbReference type="GO" id="GO:0000035">
    <property type="term" value="F:acyl binding"/>
    <property type="evidence" value="ECO:0007669"/>
    <property type="project" value="TreeGrafter"/>
</dbReference>
<keyword evidence="2 3" id="KW-0597">Phosphoprotein</keyword>
<comment type="PTM">
    <text evidence="5">4'-phosphopantetheine is transferred from CoA to a specific serine of apo-ACP by acpS.</text>
</comment>
<comment type="similarity">
    <text evidence="3">Belongs to the acyl carrier protein (ACP) family.</text>
</comment>
<name>A0A423JZH5_9PSED</name>
<keyword evidence="3" id="KW-0443">Lipid metabolism</keyword>
<dbReference type="InterPro" id="IPR036736">
    <property type="entry name" value="ACP-like_sf"/>
</dbReference>
<evidence type="ECO:0000256" key="2">
    <source>
        <dbReference type="ARBA" id="ARBA00022553"/>
    </source>
</evidence>
<feature type="modified residue" description="O-(pantetheine 4'-phosphoryl)serine" evidence="3">
    <location>
        <position position="37"/>
    </location>
</feature>
<dbReference type="OrthoDB" id="9804551at2"/>
<evidence type="ECO:0000256" key="3">
    <source>
        <dbReference type="HAMAP-Rule" id="MF_01217"/>
    </source>
</evidence>
<dbReference type="PANTHER" id="PTHR20863">
    <property type="entry name" value="ACYL CARRIER PROTEIN"/>
    <property type="match status" value="1"/>
</dbReference>
<sequence length="78" mass="8631">MSDTLERVKTIVSGHLDVSKDQVVPSAAFVNDLGADSLHVVELVLAFQEEFNINIPDDEIEEMKTVGNAVTYIDANRR</sequence>
<evidence type="ECO:0000256" key="4">
    <source>
        <dbReference type="NCBIfam" id="TIGR00517"/>
    </source>
</evidence>
<dbReference type="Pfam" id="PF00550">
    <property type="entry name" value="PP-binding"/>
    <property type="match status" value="1"/>
</dbReference>
<accession>A0A423JZH5</accession>
<dbReference type="NCBIfam" id="NF002151">
    <property type="entry name" value="PRK00982.1-5"/>
    <property type="match status" value="1"/>
</dbReference>
<dbReference type="UniPathway" id="UPA00094"/>
<comment type="subcellular location">
    <subcellularLocation>
        <location evidence="3">Cytoplasm</location>
    </subcellularLocation>
</comment>
<dbReference type="HAMAP" id="MF_01217">
    <property type="entry name" value="Acyl_carrier"/>
    <property type="match status" value="1"/>
</dbReference>